<feature type="region of interest" description="Disordered" evidence="6">
    <location>
        <begin position="1169"/>
        <end position="1200"/>
    </location>
</feature>
<dbReference type="EMBL" id="LSRX01000007">
    <property type="protein sequence ID" value="OLQ15035.1"/>
    <property type="molecule type" value="Genomic_DNA"/>
</dbReference>
<feature type="compositionally biased region" description="Basic and acidic residues" evidence="6">
    <location>
        <begin position="2476"/>
        <end position="2490"/>
    </location>
</feature>
<dbReference type="SUPFAM" id="SSF53335">
    <property type="entry name" value="S-adenosyl-L-methionine-dependent methyltransferases"/>
    <property type="match status" value="2"/>
</dbReference>
<dbReference type="InterPro" id="IPR000626">
    <property type="entry name" value="Ubiquitin-like_dom"/>
</dbReference>
<dbReference type="PROSITE" id="PS50053">
    <property type="entry name" value="UBIQUITIN_2"/>
    <property type="match status" value="1"/>
</dbReference>
<feature type="region of interest" description="Disordered" evidence="6">
    <location>
        <begin position="1070"/>
        <end position="1117"/>
    </location>
</feature>
<feature type="binding site" evidence="5">
    <location>
        <begin position="2789"/>
        <end position="2795"/>
    </location>
    <ligand>
        <name>S-adenosyl-L-methionine</name>
        <dbReference type="ChEBI" id="CHEBI:59789"/>
    </ligand>
</feature>
<organism evidence="10 11">
    <name type="scientific">Symbiodinium microadriaticum</name>
    <name type="common">Dinoflagellate</name>
    <name type="synonym">Zooxanthella microadriatica</name>
    <dbReference type="NCBI Taxonomy" id="2951"/>
    <lineage>
        <taxon>Eukaryota</taxon>
        <taxon>Sar</taxon>
        <taxon>Alveolata</taxon>
        <taxon>Dinophyceae</taxon>
        <taxon>Suessiales</taxon>
        <taxon>Symbiodiniaceae</taxon>
        <taxon>Symbiodinium</taxon>
    </lineage>
</organism>
<keyword evidence="7" id="KW-1133">Transmembrane helix</keyword>
<evidence type="ECO:0000259" key="8">
    <source>
        <dbReference type="PROSITE" id="PS50053"/>
    </source>
</evidence>
<evidence type="ECO:0000313" key="11">
    <source>
        <dbReference type="Proteomes" id="UP000186817"/>
    </source>
</evidence>
<feature type="region of interest" description="Disordered" evidence="6">
    <location>
        <begin position="2597"/>
        <end position="2637"/>
    </location>
</feature>
<feature type="transmembrane region" description="Helical" evidence="7">
    <location>
        <begin position="396"/>
        <end position="422"/>
    </location>
</feature>
<dbReference type="Gene3D" id="1.10.490.10">
    <property type="entry name" value="Globins"/>
    <property type="match status" value="1"/>
</dbReference>
<comment type="caution">
    <text evidence="5">Lacks conserved residue(s) required for the propagation of feature annotation.</text>
</comment>
<dbReference type="Gene3D" id="2.130.10.30">
    <property type="entry name" value="Regulator of chromosome condensation 1/beta-lactamase-inhibitor protein II"/>
    <property type="match status" value="2"/>
</dbReference>
<dbReference type="PANTHER" id="PTHR22808:SF6">
    <property type="entry name" value="SAM-DEPENDENT MTASE RSMB_NOP-TYPE DOMAIN-CONTAINING PROTEIN"/>
    <property type="match status" value="1"/>
</dbReference>
<keyword evidence="3 5" id="KW-0949">S-adenosyl-L-methionine</keyword>
<feature type="active site" description="Nucleophile" evidence="5">
    <location>
        <position position="2916"/>
    </location>
</feature>
<accession>A0A1Q9F5Q8</accession>
<keyword evidence="7" id="KW-0472">Membrane</keyword>
<dbReference type="InterPro" id="IPR000477">
    <property type="entry name" value="RT_dom"/>
</dbReference>
<feature type="compositionally biased region" description="Acidic residues" evidence="6">
    <location>
        <begin position="1187"/>
        <end position="1200"/>
    </location>
</feature>
<sequence>MRSHALSDSQESRVHFEETPEIILFLSADEGVAEELSAVAEEDERGQADERDQLSSSRAALPQMGETPLAVPAPHDVCEGGGGLADLAAERRDAMLFCDSERKQTAGALLSMSATGLFLQATGAKTSSGIMFGLVLRQFASLHALCTAVDIGQADQTAWQAAGIYLREDESCVTSRYCFMEETTSDSACTMRPRAPGPGKGTKGAADQAGKGKVAEKREQATEDVKDVRYFWASKQGWVVSGFVFSSQFTSGSLRLGYAMSLTDPTLTEWEEYLELKSNYLRSQRLSAVALNRRLGQWAQYTGVRLNSDKTATCLQDLPGCSWLTQCLRGKISEAIQFAWISYNATFPRENTVDEANEWYNRWQTFKDLWAPNLGGFQFLVTQNEMVKAATMGIGLSLLVCFIVLLLPACIICITATFLGVVPLLGWSLGENECISAATNPSPPPFIESLEFHVASHVCIFMIATVGLSVDYTAHAALEEMGISVANSAITTLFAAAMLFACGFYFFFQFGGSILSHEVSLCRNLGDLVQIFGAEISGGFIFMVIGLSILMSTNFLMLMLIGPENDQGTIYSGLAQYMVVQAFLRVLCFLEIEMLRKAALMCLSFAHALAQTEETYQGCAASESAGIAQCESPGESFFFDQEKAQRCPERGTWDHSGWSCDDWKCHTYCSNPSRPAERKSCDNCPEVEVTSACFDAQKTACEAAKSTLSGCDVDCNAAKRDLMSAAVAALVLLRVSGRCSILLPSAIGGKRAQELLWKQLRHWLSVLNTAAGFGSCDAVVLHLHSRDTAFKAQCAEQVDCLSDDADYLCPGTFALSHLCESCTAALNFNGFEHYPLRYHNDDGMETRMSKEALEKFVDGFYNMMATDKDMKKFFENRKRTVDYLGGLWGGKAYRGPDLFLAHTGDTVAVEGFIEESLKVMKVNKALAKQIVSDIESMKEPLCDPTGKLAKEQNAKNLALGDPFDDAANRRGPERAAYAELQRKEEERRQKIIDFRKRKEPVISALCLAEAKEKAKSKKDGGKAREPSKDSKEAEATKEEQVQERPPSVGSCSDSEEPAIWGFKDDSARLAHLKPAAPKPESAEVSNVDCTEPKKEKKSQKERKPSSKGKEKKDRPPLPCLMMCNIETAKYSTPKDHLMHWFGYKEKGHRKQSSPVNSYLTTAKVEQNAEETTVGNRTEAFSERCEATEENGDPEDWSSVDEEDDRLCIRLSFVQYSLNSPWGSPVGTVTMTFEDGSSPACDGGIEAYPGQDAPQRSLLLRLALQLEKEGRGRGAYKELSPEDSALPAEVRRSVRSRLAAAGSTALGPLDPTARCICGSRKDDTFDSSKVFRDDALAEYEDANASPRSHVVGKWRQATILRVIMSISVDVHLLSGKSASLEVEADVSVESLKQRAQSALGAGRGRLLNSSGEVLGRAQTITEARLTSGDMLTLHVNQVQLKATRQGQLYSAFAALLGDGSVVTWGRADHGGNSSAVHDRLRDVQQIQASLKAFAAILGNGSVVTWGDAVWGGDSSAVQEQLRDVQQIQASNGAFAAILGDGSVVTWGHAGCGGDSSAVQDQLRDVQQIQASNGAFAAILGDGFVVTWGAADAGGDSSAVQDQLRDVQQIQASNGAFAAILGDGSVVTWGDAGFGGDSSAVQEQLRDVQQIQAWLVAFAAIRSDGCVVTWGAADAGGDSSAVQEQLRDVQQIQASHSAFAAIRSDGSVVTWGDADYGGDSSAVQEQLRDVQQTQASHIVFAAIRSDGSVVTWGDADAGGDSSAVHDQLRDVQQIQASHQAFAAILGDGSVVAWGDAVWGGDSSAVQDQLRDAQQIQASDRAFSAVLGDGSVGPTDWEQTFPTRSEKQLVLSYDATVNQPLRGVPIREESLHLLSSEDEVVETTVSLYVNGFEFRHRGVEHAFSFPPFVMVRNCKFQAVTQKGIDLANYRCFKVSMFTHGVCLYFGVPAAEDESAAEEKRSNWVMDISRAVRLVTQSLFPVFHISVKPLPDVPTTNRRIMAGYLAHHDDSATTSVLYCELHPQLGEKARLALYENESCQVCLSEISVTARTSCTEKVGISCTCFTIEQHLFSSRSIAERKLWLRAISNIKVKLQNAAPDANHEDLYQIAFLLAVRAAADGANGTAAIDSKTEPINATSATKAEGPREALAPKALHENSLAPEGQEQGTGNMPDADILIHSGDVAKVGSESELGDFNDWLGSLKGKYKHILVISGNHDFWDTNWRLNRGHISNDVVQDPAYFQHLGVMGLKIWGAGWHARRGDSRSGNNYADIPEGVDIVVTHEAQTVGLDAIYRTKPKVHLFGHIHEQRGHWDKADVAARRSQYQGGVEYRHSGQVFRPNGPPPQNYPVEVESNNAMANQPSVARKQERWTTAGPAPLGVFLELAGGNWSAQKFSRSSPTDGTLHLRPDRFLQRSRTNSLKSSCNVVHAVGKPDTDEGLVASPETLNRLTHVHGELGESKSEVASPERSPGALSLDHPQGSDEDRACQHAKADTHPTGCSHLAWIRRPTRAASLSEQYRVAILEHAKQTGCNDSQAMMDALLMRHAKKSEFPAMPFGYNEDGFFVEPAPPDVEGGWQQPGSLGLPAAIICLGSAMKRSRSKRRCRARKRLRSQGEGDPPSSAEAQAQTRGAFAEDPGPTKPSFGEIITQGLSRFEEHYRLQEIASDEEWPKLCHTLRQPLPISFRFTAQVSNVAEAEFREFLEELKNGCHTARGRFVPAPHIFDFAKVVSLGCDDRTLKQEQREAPDAPLARLGRWLSRRAPEGLVSRQEVVSAVPVALLGVEPGHAVLDVCAAPGSKTLQAIEKVCPVGDDTAGAVIANELSAMRARVLARRCALLGAAAGAVAVVQHKAQVFPGPGLFDRIICDVPCSGDGTMRKHPEKWRSWSPHLGRELHARQLQIALRGLALLQVGGQMTYSTCSFNPLENEAVVASLLRRTGGAVVLKRPPALEGLPVRPGLQHWEVVDEAAGRLASYQDIKRLPACLRRRYRSSMWPPVDVKDLKLQRCLIDVAVGAQASQGRSRRLGVLIGAMDNRKRCFSDVSGDTSAPHWADIKLLYEVSSSLGLPSLEGKAFHVTLDGRASFQANRWLLSGRLIAGWFQGNSWESSEGPKVIIAVTETVYSSVAAHSSVLRILQANLDQGETLPVIDTCTGLSVVAGVSLLQRSETIEIAELFCGGFNGWSQGVKVLRSFGYQCRTKWLLDTAPECFEGSRQVNPSLRAIYDQEQLLKHCGSEDPGFLCANLESLWWLQALAITGPQVVCISPPCQPWSVGGLGSGLDSEDGRLMLHVFGQMAFLQPPVILLEQVPGFRTHAHSEQVQQAWLEAGYREAWSGILDMVDVAPTSRKRFLLVLLRTDLEASSRLHYEWPVLPHRPILGNHDCVLSLPSDMHRDCLLDESTLAKYLDPWFLPPPQHGQPHKQSPKAFRFRGLTDRASCFVAQYHYQHELSDRMLERAGLFGILLELPHEVRFFSGAEVALIHGAVSPIWLPKDDRVQMRLMGNGISVFHAVGPLALAFQVVGPRALRVSTAQAVLQSMAMRIKASEACLLDLRDGWILCRLGSGLQSFIEAHHTWVPRQQLPSPNLRFHRFLCVGHAERCQMVVSPEIQLPALLALLGHEFPDEAYDQLQLQPVPLDSPLPGGFDPPAESQLELEELPALPPVASLGPSATSQEILLVIGQHAYYALHRSGSLFFWEMAQTMAMEGWRQADFFETDDWFSFEGHKILCKDDLRGVVQFRVVDCLEDSPWHVSLDQLSCFQVLSAAAPPRVRISGPSTLQLCQEFPIRLFAAWGWIVQLQPSLANNTVQADLIFLPGRDRLRVPEVQVLHRLGRQVFAGLLRVIERVARADAAPTVACKVQVQGSTFWFGHLPAALSFQDLSELWSQATTALGVPQPHRMYSGPRFLQEDLTLEAAATGPSPPGFLNSGGWLLVTIMPETRGGGAKDAKFRAAQKGLAQLLLDRGVPLNPATGIVDKLLGAAGVARVQRALDLTEATNRWLQLLDLARQFSVEIPESSPSTDKAFASTAAEATRRRAKPDSRVRAADFVLLPGFFKNADGTVATVLKQLMPGASGVFLCDGAEAPRLLSTWAGTCSDELGLVVLGHSCPDAATCQGRCGAPASTLSGDQVLLHACWHNLGRSSLQIKCDNDASIALPEAACVCVTVHKDEFSSQEWQSLTTNPVRAVADRLRSRGSTVVLEFPWGRSFRKDNKPGAPSDCSSVQFHCRIQNSDLLQLLRASGHSGVYITPKTWQGEIAKGYAIVWTTGDQEEAKRLSLQVAVEVTGLYKLLSAPPQLRSSDIQALTNLWCKLAELRVLPLQRLLHLRPPILGLLAFVRLHCLEVKVISVYGVPRCLPEAAAKNDLLLAWAYQRATLSCVPAIVAGDFNTCPTELPSWPAFQGLGWVELGALHLWCTMYTFLFFSSADVLADEHLFDSHAPMRLHLRMPGLAPSKWLWHLPRTFDGLMLDAAGSAPAYASATAPLRPAFSPSVSEASPGDKLRLWSTAVEDAVSAALKSEYSIHAGQDLRSLPRSCRGRCREVERKKACPPRLPRAGRNGDPEPVAEDTSVLGRQRLRQLRRLTTFAQGLAKHLRGAFRGPMSADGWPISLDKEWGAVCRASGYGASFPRWVLQWPCFEHFPLQRPSLDFASALTSMVKFDVEALQRQAVAVKCKLFKYQLQVDASDFGGSRSFVRLRPPEKPPFTCVLLDHSSPARLVERHNFQLCTFQVREVKPFELLSQVSFAQVHGQVTATTAETVTVLFPANDDFVLPSTGELRRDSSWEGVVGSLMAFWSPIWNRDHQAAATDLEDWPGYQSLVSMLSSPCPNMAINMLDATAWLHVARRLSPRKATGVCGWHNKDLRLLPPAALADLAAILDQLLATGFPDFLMKARVAVLSKVSTPDSASQARPITILSCLFRLWARVLCSQVLVEWSRTLPRSITGCLKGRSALDLSYDVQAMVEDSLCGRTDLSGFCLDLRKAFNFLPRAPLGDLLQRLGLPAKVASGWCRSLAKVSRSFQIHGSLSPALPSTTGAPEGDPTSVLGMIAVCWLFVELLQGVVSPKAYVDNLSWSSDDPENHAPALLILEDFRQALSLEIDWQKTYQWATTAVSRDWWHNIGADFLPSQACLVQHVNELGSYFQFTRRASRGPFQQRVQEALQRLSKLGSDPQGLPIKAQAVQGGVWPFLFFGTEGIAPSITTVHALRGAASRAIIGNYHTLSPFAAMCFLQGAQDPEVFLLCHHVSQLRRALVTSPETAAGLLRRLSGPLIPQRAVCGPAGALQVLLHRNDWTVQADGLFRGPLHCQFNLHASSAKQVRAERNTWSRDSTDLCPLCQELDTRSHRIFRCPALQEKRGPHQELLEAVQQQFPHWAHMPYVSWPFEASVLQLFLAKLCLPDLAAPSIDRKLVLFTDASAIHTACPTARVTAWAVVRGQLPPSAPDLTADDLSPARKIKAHQSSTEIARAPFWEQWLAAGNEAADAAAKQACRDLPSAVRSMADQVALQCQHQQKLLRQFFRAILDMGVLEASKRRHEARHQHERQTAQLAAASNLSDLLSRFRTWQVPPSGILSIPEAWEENWASWPFGLHYGRLLLEWLQNLRWHAQPAAPSDTWEVSYLEMMLSFSVAAAVPPLVENVFRPGTYWPLPQAKLQLQHVSLRQVVSCFRAALLQLGKLLGRPIFPCAEIKDVAYLRLLNLTAPNIGLAARPFLPGGGWVALLEQLALSECAVEFLAGVSWSCVRCVPFLANTGGFFVALLAKVREWPVPAAKVEASESRESHVAEPLQLSKVLPEALARSTGVPSLEKGFLLCRGRRKLFYCSPGLDAILRASRHKALSLVAAGTCMALVRDSGWQLTSSGLDIFNRMSGRKAEANARAAQKHFESHRCTTCDALRPASAFSRKMLTRPPSKRKCSFACSCYRANLERSPAKQPDMAGAGDYPVEGEIETPQSSRSPHSAPRAQDNPTWAAGLDPVDAKMDALHPNSIPESFCGAMRSLLGLLLLCAVPAEDVPSCDSTADLREGPPSCGDTSGSCKKSRSLAEEAGQETGFSMMQHRALDRRHRTKKPWESLKFTAVAYHKSGVFLMQELQRMIFDKLNASDEVYGLWQQPCFNEIVYNEEWCRHQTAPVRTLVDIYGPDMERNEREDAKPNGMRVAGSVRDPLAMIASAYCYHHRGEELGYTTLWPPGLIMTMGPEDGVKFAAERMLTTVRNMTAIFANPAEDTIRLSFENFSASSESFDLEVARLVDFWLRDLIDDKERELILENCKQADLHRNRDVLSQHHDVATHSNDKECEAKAMEATKKLPPDLLQQYRRFQAQLGYPTVQAELPTGTTAQKSRCRSATRGQNGPLSSLTQACAEHCDGPSNGHGTFAALMLKGSSSGLCKKGP</sequence>
<feature type="region of interest" description="Disordered" evidence="6">
    <location>
        <begin position="6008"/>
        <end position="6028"/>
    </location>
</feature>
<feature type="binding site" evidence="5">
    <location>
        <position position="2818"/>
    </location>
    <ligand>
        <name>S-adenosyl-L-methionine</name>
        <dbReference type="ChEBI" id="CHEBI:59789"/>
    </ligand>
</feature>
<dbReference type="GO" id="GO:0008173">
    <property type="term" value="F:RNA methyltransferase activity"/>
    <property type="evidence" value="ECO:0007669"/>
    <property type="project" value="InterPro"/>
</dbReference>
<dbReference type="InterPro" id="IPR029052">
    <property type="entry name" value="Metallo-depent_PP-like"/>
</dbReference>
<evidence type="ECO:0000256" key="7">
    <source>
        <dbReference type="SAM" id="Phobius"/>
    </source>
</evidence>
<feature type="region of interest" description="Disordered" evidence="6">
    <location>
        <begin position="1012"/>
        <end position="1057"/>
    </location>
</feature>
<feature type="transmembrane region" description="Helical" evidence="7">
    <location>
        <begin position="485"/>
        <end position="508"/>
    </location>
</feature>
<evidence type="ECO:0000256" key="2">
    <source>
        <dbReference type="ARBA" id="ARBA00022679"/>
    </source>
</evidence>
<dbReference type="Proteomes" id="UP000186817">
    <property type="component" value="Unassembled WGS sequence"/>
</dbReference>
<dbReference type="GO" id="GO:0019825">
    <property type="term" value="F:oxygen binding"/>
    <property type="evidence" value="ECO:0007669"/>
    <property type="project" value="InterPro"/>
</dbReference>
<dbReference type="InterPro" id="IPR043502">
    <property type="entry name" value="DNA/RNA_pol_sf"/>
</dbReference>
<dbReference type="InterPro" id="IPR012292">
    <property type="entry name" value="Globin/Proto"/>
</dbReference>
<dbReference type="SUPFAM" id="SSF56672">
    <property type="entry name" value="DNA/RNA polymerases"/>
    <property type="match status" value="1"/>
</dbReference>
<dbReference type="SUPFAM" id="SSF54236">
    <property type="entry name" value="Ubiquitin-like"/>
    <property type="match status" value="1"/>
</dbReference>
<dbReference type="PROSITE" id="PS51686">
    <property type="entry name" value="SAM_MT_RSMB_NOP"/>
    <property type="match status" value="1"/>
</dbReference>
<feature type="region of interest" description="Disordered" evidence="6">
    <location>
        <begin position="189"/>
        <end position="218"/>
    </location>
</feature>
<keyword evidence="1 5" id="KW-0489">Methyltransferase</keyword>
<dbReference type="InterPro" id="IPR009091">
    <property type="entry name" value="RCC1/BLIP-II"/>
</dbReference>
<keyword evidence="4 5" id="KW-0694">RNA-binding</keyword>
<name>A0A1Q9F5Q8_SYMMI</name>
<feature type="domain" description="SAM-dependent MTase RsmB/NOP-type" evidence="9">
    <location>
        <begin position="2669"/>
        <end position="2969"/>
    </location>
</feature>
<feature type="region of interest" description="Disordered" evidence="6">
    <location>
        <begin position="6325"/>
        <end position="6344"/>
    </location>
</feature>
<feature type="region of interest" description="Disordered" evidence="6">
    <location>
        <begin position="37"/>
        <end position="58"/>
    </location>
</feature>
<dbReference type="Pfam" id="PF00078">
    <property type="entry name" value="RVT_1"/>
    <property type="match status" value="1"/>
</dbReference>
<keyword evidence="11" id="KW-1185">Reference proteome</keyword>
<dbReference type="OrthoDB" id="432401at2759"/>
<feature type="region of interest" description="Disordered" evidence="6">
    <location>
        <begin position="5921"/>
        <end position="5964"/>
    </location>
</feature>
<dbReference type="InterPro" id="IPR001525">
    <property type="entry name" value="C5_MeTfrase"/>
</dbReference>
<dbReference type="InterPro" id="IPR001678">
    <property type="entry name" value="MeTrfase_RsmB-F_NOP2_dom"/>
</dbReference>
<dbReference type="InterPro" id="IPR029071">
    <property type="entry name" value="Ubiquitin-like_domsf"/>
</dbReference>
<keyword evidence="2 5" id="KW-0808">Transferase</keyword>
<dbReference type="InterPro" id="IPR029063">
    <property type="entry name" value="SAM-dependent_MTases_sf"/>
</dbReference>
<dbReference type="Gene3D" id="3.40.50.150">
    <property type="entry name" value="Vaccinia Virus protein VP39"/>
    <property type="match status" value="2"/>
</dbReference>
<evidence type="ECO:0000259" key="9">
    <source>
        <dbReference type="PROSITE" id="PS51686"/>
    </source>
</evidence>
<evidence type="ECO:0000256" key="5">
    <source>
        <dbReference type="PROSITE-ProRule" id="PRU01023"/>
    </source>
</evidence>
<proteinExistence type="inferred from homology"/>
<evidence type="ECO:0000256" key="3">
    <source>
        <dbReference type="ARBA" id="ARBA00022691"/>
    </source>
</evidence>
<feature type="compositionally biased region" description="Basic residues" evidence="6">
    <location>
        <begin position="2597"/>
        <end position="2608"/>
    </location>
</feature>
<gene>
    <name evidence="10" type="primary">NSUN2</name>
    <name evidence="10" type="ORF">AK812_SmicGene759</name>
</gene>
<reference evidence="10 11" key="1">
    <citation type="submission" date="2016-02" db="EMBL/GenBank/DDBJ databases">
        <title>Genome analysis of coral dinoflagellate symbionts highlights evolutionary adaptations to a symbiotic lifestyle.</title>
        <authorList>
            <person name="Aranda M."/>
            <person name="Li Y."/>
            <person name="Liew Y.J."/>
            <person name="Baumgarten S."/>
            <person name="Simakov O."/>
            <person name="Wilson M."/>
            <person name="Piel J."/>
            <person name="Ashoor H."/>
            <person name="Bougouffa S."/>
            <person name="Bajic V.B."/>
            <person name="Ryu T."/>
            <person name="Ravasi T."/>
            <person name="Bayer T."/>
            <person name="Micklem G."/>
            <person name="Kim H."/>
            <person name="Bhak J."/>
            <person name="Lajeunesse T.C."/>
            <person name="Voolstra C.R."/>
        </authorList>
    </citation>
    <scope>NUCLEOTIDE SEQUENCE [LARGE SCALE GENOMIC DNA]</scope>
    <source>
        <strain evidence="10 11">CCMP2467</strain>
    </source>
</reference>
<feature type="binding site" evidence="5">
    <location>
        <position position="2863"/>
    </location>
    <ligand>
        <name>S-adenosyl-L-methionine</name>
        <dbReference type="ChEBI" id="CHEBI:59789"/>
    </ligand>
</feature>
<comment type="caution">
    <text evidence="10">The sequence shown here is derived from an EMBL/GenBank/DDBJ whole genome shotgun (WGS) entry which is preliminary data.</text>
</comment>
<evidence type="ECO:0000256" key="1">
    <source>
        <dbReference type="ARBA" id="ARBA00022603"/>
    </source>
</evidence>
<dbReference type="InterPro" id="IPR049560">
    <property type="entry name" value="MeTrfase_RsmB-F_NOP2_cat"/>
</dbReference>
<feature type="compositionally biased region" description="Basic and acidic residues" evidence="6">
    <location>
        <begin position="1101"/>
        <end position="1115"/>
    </location>
</feature>
<evidence type="ECO:0000313" key="10">
    <source>
        <dbReference type="EMBL" id="OLQ15035.1"/>
    </source>
</evidence>
<comment type="similarity">
    <text evidence="5">Belongs to the class I-like SAM-binding methyltransferase superfamily. RsmB/NOP family.</text>
</comment>
<evidence type="ECO:0000256" key="6">
    <source>
        <dbReference type="SAM" id="MobiDB-lite"/>
    </source>
</evidence>
<dbReference type="SUPFAM" id="SSF50985">
    <property type="entry name" value="RCC1/BLIP-II"/>
    <property type="match status" value="1"/>
</dbReference>
<dbReference type="Pfam" id="PF00145">
    <property type="entry name" value="DNA_methylase"/>
    <property type="match status" value="1"/>
</dbReference>
<feature type="region of interest" description="Disordered" evidence="6">
    <location>
        <begin position="4543"/>
        <end position="4562"/>
    </location>
</feature>
<dbReference type="Pfam" id="PF01189">
    <property type="entry name" value="Methyltr_RsmB-F"/>
    <property type="match status" value="1"/>
</dbReference>
<dbReference type="SUPFAM" id="SSF82866">
    <property type="entry name" value="Multidrug efflux transporter AcrB transmembrane domain"/>
    <property type="match status" value="1"/>
</dbReference>
<keyword evidence="7" id="KW-0812">Transmembrane</keyword>
<dbReference type="PRINTS" id="PR02008">
    <property type="entry name" value="RCMTFAMILY"/>
</dbReference>
<protein>
    <submittedName>
        <fullName evidence="10">tRNA (Cytosine(34)-C(5))-methyltransferase</fullName>
    </submittedName>
</protein>
<feature type="compositionally biased region" description="Basic and acidic residues" evidence="6">
    <location>
        <begin position="1012"/>
        <end position="1042"/>
    </location>
</feature>
<dbReference type="GO" id="GO:0003723">
    <property type="term" value="F:RNA binding"/>
    <property type="evidence" value="ECO:0007669"/>
    <property type="project" value="UniProtKB-UniRule"/>
</dbReference>
<feature type="domain" description="Ubiquitin-like" evidence="8">
    <location>
        <begin position="1365"/>
        <end position="1436"/>
    </location>
</feature>
<feature type="region of interest" description="Disordered" evidence="6">
    <location>
        <begin position="2452"/>
        <end position="2490"/>
    </location>
</feature>
<dbReference type="GO" id="GO:0001510">
    <property type="term" value="P:RNA methylation"/>
    <property type="evidence" value="ECO:0007669"/>
    <property type="project" value="InterPro"/>
</dbReference>
<dbReference type="Gene3D" id="3.60.21.10">
    <property type="match status" value="1"/>
</dbReference>
<dbReference type="InterPro" id="IPR023267">
    <property type="entry name" value="RCMT"/>
</dbReference>
<dbReference type="SUPFAM" id="SSF56300">
    <property type="entry name" value="Metallo-dependent phosphatases"/>
    <property type="match status" value="1"/>
</dbReference>
<dbReference type="GO" id="GO:0020037">
    <property type="term" value="F:heme binding"/>
    <property type="evidence" value="ECO:0007669"/>
    <property type="project" value="InterPro"/>
</dbReference>
<dbReference type="PANTHER" id="PTHR22808">
    <property type="entry name" value="NCL1 YEAST -RELATED NOL1/NOP2/FMU SUN DOMAIN-CONTAINING"/>
    <property type="match status" value="1"/>
</dbReference>
<evidence type="ECO:0000256" key="4">
    <source>
        <dbReference type="ARBA" id="ARBA00022884"/>
    </source>
</evidence>